<name>A0A8X7YPZ6_POPTO</name>
<organism evidence="2 3">
    <name type="scientific">Populus tomentosa</name>
    <name type="common">Chinese white poplar</name>
    <dbReference type="NCBI Taxonomy" id="118781"/>
    <lineage>
        <taxon>Eukaryota</taxon>
        <taxon>Viridiplantae</taxon>
        <taxon>Streptophyta</taxon>
        <taxon>Embryophyta</taxon>
        <taxon>Tracheophyta</taxon>
        <taxon>Spermatophyta</taxon>
        <taxon>Magnoliopsida</taxon>
        <taxon>eudicotyledons</taxon>
        <taxon>Gunneridae</taxon>
        <taxon>Pentapetalae</taxon>
        <taxon>rosids</taxon>
        <taxon>fabids</taxon>
        <taxon>Malpighiales</taxon>
        <taxon>Salicaceae</taxon>
        <taxon>Saliceae</taxon>
        <taxon>Populus</taxon>
    </lineage>
</organism>
<proteinExistence type="predicted"/>
<keyword evidence="1" id="KW-0812">Transmembrane</keyword>
<dbReference type="EMBL" id="JAAWWB010000023">
    <property type="protein sequence ID" value="KAG6753915.1"/>
    <property type="molecule type" value="Genomic_DNA"/>
</dbReference>
<comment type="caution">
    <text evidence="2">The sequence shown here is derived from an EMBL/GenBank/DDBJ whole genome shotgun (WGS) entry which is preliminary data.</text>
</comment>
<accession>A0A8X7YPZ6</accession>
<evidence type="ECO:0000313" key="3">
    <source>
        <dbReference type="Proteomes" id="UP000886885"/>
    </source>
</evidence>
<sequence length="130" mass="14564">MEVLATKHEMILAVKVLGGRMGTIHLGMFFFFFLTPVYCSSILYVEGNLETKVFTDPITGLVRRIREIAVRQNGTFISVRYSLCSQPLSTRLESVRLTLFLDFAGRLVFLGKGANDQQASSSELKGLGYY</sequence>
<feature type="transmembrane region" description="Helical" evidence="1">
    <location>
        <begin position="24"/>
        <end position="45"/>
    </location>
</feature>
<keyword evidence="3" id="KW-1185">Reference proteome</keyword>
<keyword evidence="1" id="KW-1133">Transmembrane helix</keyword>
<gene>
    <name evidence="2" type="ORF">POTOM_041922</name>
</gene>
<keyword evidence="1" id="KW-0472">Membrane</keyword>
<evidence type="ECO:0000256" key="1">
    <source>
        <dbReference type="SAM" id="Phobius"/>
    </source>
</evidence>
<dbReference type="Proteomes" id="UP000886885">
    <property type="component" value="Chromosome 12A"/>
</dbReference>
<protein>
    <submittedName>
        <fullName evidence="2">Uncharacterized protein</fullName>
    </submittedName>
</protein>
<reference evidence="2" key="1">
    <citation type="journal article" date="2020" name="bioRxiv">
        <title>Hybrid origin of Populus tomentosa Carr. identified through genome sequencing and phylogenomic analysis.</title>
        <authorList>
            <person name="An X."/>
            <person name="Gao K."/>
            <person name="Chen Z."/>
            <person name="Li J."/>
            <person name="Yang X."/>
            <person name="Yang X."/>
            <person name="Zhou J."/>
            <person name="Guo T."/>
            <person name="Zhao T."/>
            <person name="Huang S."/>
            <person name="Miao D."/>
            <person name="Khan W.U."/>
            <person name="Rao P."/>
            <person name="Ye M."/>
            <person name="Lei B."/>
            <person name="Liao W."/>
            <person name="Wang J."/>
            <person name="Ji L."/>
            <person name="Li Y."/>
            <person name="Guo B."/>
            <person name="Mustafa N.S."/>
            <person name="Li S."/>
            <person name="Yun Q."/>
            <person name="Keller S.R."/>
            <person name="Mao J."/>
            <person name="Zhang R."/>
            <person name="Strauss S.H."/>
        </authorList>
    </citation>
    <scope>NUCLEOTIDE SEQUENCE</scope>
    <source>
        <strain evidence="2">GM15</strain>
        <tissue evidence="2">Leaf</tissue>
    </source>
</reference>
<evidence type="ECO:0000313" key="2">
    <source>
        <dbReference type="EMBL" id="KAG6753915.1"/>
    </source>
</evidence>
<dbReference type="AlphaFoldDB" id="A0A8X7YPZ6"/>
<dbReference type="OrthoDB" id="1078367at2759"/>